<keyword evidence="2" id="KW-1185">Reference proteome</keyword>
<accession>A0ACC4B8A4</accession>
<gene>
    <name evidence="1" type="ORF">D5086_025220</name>
</gene>
<name>A0ACC4B8A4_POPAL</name>
<sequence>MAASALVNEKVETPCSNSQRVANLQPIRQGPTWFFQTNQKPLSRVKEWREVKRLIDLSADETSDLWLTAKKVGGQLESFYMATSLTFTIQDGPRAGQSVPHVHVHIIPRKEGDFEKNDEIYDAIDEREKELKRKLDLDEERRDRSMEEMAQEADGYRLLFS</sequence>
<dbReference type="EMBL" id="RCHU02000013">
    <property type="protein sequence ID" value="KAL3574607.1"/>
    <property type="molecule type" value="Genomic_DNA"/>
</dbReference>
<proteinExistence type="predicted"/>
<evidence type="ECO:0000313" key="2">
    <source>
        <dbReference type="Proteomes" id="UP000309997"/>
    </source>
</evidence>
<reference evidence="1 2" key="1">
    <citation type="journal article" date="2024" name="Plant Biotechnol. J.">
        <title>Genome and CRISPR/Cas9 system of a widespread forest tree (Populus alba) in the world.</title>
        <authorList>
            <person name="Liu Y.J."/>
            <person name="Jiang P.F."/>
            <person name="Han X.M."/>
            <person name="Li X.Y."/>
            <person name="Wang H.M."/>
            <person name="Wang Y.J."/>
            <person name="Wang X.X."/>
            <person name="Zeng Q.Y."/>
        </authorList>
    </citation>
    <scope>NUCLEOTIDE SEQUENCE [LARGE SCALE GENOMIC DNA]</scope>
    <source>
        <strain evidence="2">cv. PAL-ZL1</strain>
    </source>
</reference>
<evidence type="ECO:0000313" key="1">
    <source>
        <dbReference type="EMBL" id="KAL3574607.1"/>
    </source>
</evidence>
<protein>
    <submittedName>
        <fullName evidence="1">Uncharacterized protein</fullName>
    </submittedName>
</protein>
<organism evidence="1 2">
    <name type="scientific">Populus alba</name>
    <name type="common">White poplar</name>
    <dbReference type="NCBI Taxonomy" id="43335"/>
    <lineage>
        <taxon>Eukaryota</taxon>
        <taxon>Viridiplantae</taxon>
        <taxon>Streptophyta</taxon>
        <taxon>Embryophyta</taxon>
        <taxon>Tracheophyta</taxon>
        <taxon>Spermatophyta</taxon>
        <taxon>Magnoliopsida</taxon>
        <taxon>eudicotyledons</taxon>
        <taxon>Gunneridae</taxon>
        <taxon>Pentapetalae</taxon>
        <taxon>rosids</taxon>
        <taxon>fabids</taxon>
        <taxon>Malpighiales</taxon>
        <taxon>Salicaceae</taxon>
        <taxon>Saliceae</taxon>
        <taxon>Populus</taxon>
    </lineage>
</organism>
<dbReference type="Proteomes" id="UP000309997">
    <property type="component" value="Unassembled WGS sequence"/>
</dbReference>
<comment type="caution">
    <text evidence="1">The sequence shown here is derived from an EMBL/GenBank/DDBJ whole genome shotgun (WGS) entry which is preliminary data.</text>
</comment>